<feature type="compositionally biased region" description="Low complexity" evidence="1">
    <location>
        <begin position="648"/>
        <end position="659"/>
    </location>
</feature>
<reference evidence="3" key="3">
    <citation type="submission" date="2020-12" db="UniProtKB">
        <authorList>
            <consortium name="EnsemblPlants"/>
        </authorList>
    </citation>
    <scope>IDENTIFICATION</scope>
</reference>
<evidence type="ECO:0000256" key="1">
    <source>
        <dbReference type="SAM" id="MobiDB-lite"/>
    </source>
</evidence>
<dbReference type="PANTHER" id="PTHR33416:SF20">
    <property type="entry name" value="NUCLEAR PORE COMPLEX PROTEIN NUP1"/>
    <property type="match status" value="1"/>
</dbReference>
<dbReference type="EnsemblPlants" id="Pp3c8_3950V3.1">
    <property type="protein sequence ID" value="Pp3c8_3950V3.1"/>
    <property type="gene ID" value="Pp3c8_3950"/>
</dbReference>
<feature type="compositionally biased region" description="Basic and acidic residues" evidence="1">
    <location>
        <begin position="965"/>
        <end position="980"/>
    </location>
</feature>
<feature type="region of interest" description="Disordered" evidence="1">
    <location>
        <begin position="769"/>
        <end position="833"/>
    </location>
</feature>
<dbReference type="GO" id="GO:0071763">
    <property type="term" value="P:nuclear membrane organization"/>
    <property type="evidence" value="ECO:0000318"/>
    <property type="project" value="GO_Central"/>
</dbReference>
<dbReference type="PaxDb" id="3218-PP1S35_278V6.1"/>
<feature type="compositionally biased region" description="Pro residues" evidence="1">
    <location>
        <begin position="727"/>
        <end position="737"/>
    </location>
</feature>
<dbReference type="EMBL" id="ABEU02000008">
    <property type="protein sequence ID" value="PNR49240.1"/>
    <property type="molecule type" value="Genomic_DNA"/>
</dbReference>
<feature type="compositionally biased region" description="Basic and acidic residues" evidence="1">
    <location>
        <begin position="217"/>
        <end position="232"/>
    </location>
</feature>
<feature type="region of interest" description="Disordered" evidence="1">
    <location>
        <begin position="1385"/>
        <end position="1451"/>
    </location>
</feature>
<dbReference type="OrthoDB" id="653468at2759"/>
<dbReference type="STRING" id="3218.A0A2K1K630"/>
<feature type="region of interest" description="Disordered" evidence="1">
    <location>
        <begin position="944"/>
        <end position="983"/>
    </location>
</feature>
<evidence type="ECO:0000313" key="4">
    <source>
        <dbReference type="Proteomes" id="UP000006727"/>
    </source>
</evidence>
<dbReference type="EnsemblPlants" id="Pp3c8_3950V3.2">
    <property type="protein sequence ID" value="Pp3c8_3950V3.2"/>
    <property type="gene ID" value="Pp3c8_3950"/>
</dbReference>
<dbReference type="FunCoup" id="A0A2K1K630">
    <property type="interactions" value="1752"/>
</dbReference>
<feature type="region of interest" description="Disordered" evidence="1">
    <location>
        <begin position="204"/>
        <end position="249"/>
    </location>
</feature>
<sequence>MAAMAYSPVQNGDRGTYGAGGGGKMRPRRAPKRNGTPYDRPAVGRHASAGPQAAALMNANGGAADGARREGWLGSRLLGTASKIVTSGASFLYSSFFRRPAGDGLLLLKEAEKTAANNAEGQTDTLSPSAAEVESMEAGSQQGEEDKTSEVESWMKRTFSREEADRLIASFKSYSKENGTAEEQVDHVNTEEQRTTHVNHVPALESAPSNGQLSDAQRWREERTKARQEQKSNHWPGDFGKENGTPTEAGASEGVEIVAVDVARAYMGERVTRVVTPARVTLTREKVPTQLRLSPYQSSPYMLRKQQPTNISTQYGSADVPGSFHFPPPGGLRSRDIGFDENLRTPALTRTVGRPLPVARITAPSSAIGYSLPGEGSKKRGSAALEDGGYSSGGPIRRLRPRSSLYTPSPASGILRRGSLGVYPPPPRALPTPVDVKQKVITMWSRNVETEGKGNAKFFHQHEESKSSEVEPNASVPERASATARKILETLDMMTPSPKQKSLDTELAFVRERPPTELITSMVNDKARQTMQSWDFAGPQEEAGPSGQGRNLEDDLYSAAGGSRTGAEQGTKSRVKGKAPASALSHASEDKSRDQPSFPFQDASRLKFPESSLANQSPVIGKNKGFQINADFDDSDEETRGTNATLLTPTVTNSTSFTTGKNSSSGAGLFDNDPPRSSSFTADVSGPSIGFGFQRDTSETTVIDGKSTAALGGFTFPSSNSFGTTMEPPPTPKPFPSPSSTESASKSNGPPSYKFNTGALIDNMVLKLPSTGAGGADNSVHTDETKSKHQTERKPDSLQSDLSVSNTSNAAEAPKGQTSMFGSSGPETSTTATTSLSSTFSLAKFGAPGAGAMSGIFGSGGQTASSTAGFSNLTTSVSTTETNLFNPGKTGSSPSAEPATLKADASLSAGSKLFGNAAVSPAPSTAATSSSAFGTKKDLFSFGAAASTSPAPPLQSTAPASTLDDADRPQKRPFGQEKTIDNSGAAPVTFGLSAAGTIPASALSTANFSTSVFGQGSSSPAPASNSTSLFGFKPSPATSTTSTSSLATTSFGTTNAFGSSSLIFGSSTFGSSNPTPALGGASSSPIFGASSTASFGASSTPTFGSSSAPAFGASSTPAFGASSTSAFGASSNPAFGASSIPAFGTSGTATFGAPSTPAFGASSTAAFEASSTPTFGASSTPIFGASSTPAFGTSNTNNKPAFGGFSSEAPAQPSQSHAPVFGFGSSANTGSSPSPAPFSFGSSVGSGSPFAFGSGAALPTTSTGAFAFGASSAPSPTTSTGAFAFGGSSAASPAPFSFGAKPSSPSMFGVGSSAPAFSSTPNGGTGTDMEDSMADDGQMMASSPPPQQTPVFGAAQNAFGKPTASAPAPAPVFGGFGSSAASPVANPFAASSTPQPSPPIAANPFAPSPQPGQPLNFGGGGFALGSTGQDSGAKPNRKFIKAKRAGSVKRK</sequence>
<keyword evidence="4" id="KW-1185">Reference proteome</keyword>
<dbReference type="GO" id="GO:0005635">
    <property type="term" value="C:nuclear envelope"/>
    <property type="evidence" value="ECO:0000318"/>
    <property type="project" value="GO_Central"/>
</dbReference>
<protein>
    <submittedName>
        <fullName evidence="2 3">Uncharacterized protein</fullName>
    </submittedName>
</protein>
<dbReference type="Gramene" id="Pp3c8_3950V3.2">
    <property type="protein sequence ID" value="Pp3c8_3950V3.2"/>
    <property type="gene ID" value="Pp3c8_3950"/>
</dbReference>
<feature type="compositionally biased region" description="Basic and acidic residues" evidence="1">
    <location>
        <begin position="780"/>
        <end position="796"/>
    </location>
</feature>
<feature type="region of interest" description="Disordered" evidence="1">
    <location>
        <begin position="116"/>
        <end position="151"/>
    </location>
</feature>
<organism evidence="2">
    <name type="scientific">Physcomitrium patens</name>
    <name type="common">Spreading-leaved earth moss</name>
    <name type="synonym">Physcomitrella patens</name>
    <dbReference type="NCBI Taxonomy" id="3218"/>
    <lineage>
        <taxon>Eukaryota</taxon>
        <taxon>Viridiplantae</taxon>
        <taxon>Streptophyta</taxon>
        <taxon>Embryophyta</taxon>
        <taxon>Bryophyta</taxon>
        <taxon>Bryophytina</taxon>
        <taxon>Bryopsida</taxon>
        <taxon>Funariidae</taxon>
        <taxon>Funariales</taxon>
        <taxon>Funariaceae</taxon>
        <taxon>Physcomitrium</taxon>
    </lineage>
</organism>
<feature type="compositionally biased region" description="Polar residues" evidence="1">
    <location>
        <begin position="946"/>
        <end position="960"/>
    </location>
</feature>
<feature type="region of interest" description="Disordered" evidence="1">
    <location>
        <begin position="718"/>
        <end position="755"/>
    </location>
</feature>
<proteinExistence type="predicted"/>
<dbReference type="RefSeq" id="XP_024382323.1">
    <property type="nucleotide sequence ID" value="XM_024526555.2"/>
</dbReference>
<feature type="region of interest" description="Disordered" evidence="1">
    <location>
        <begin position="1314"/>
        <end position="1353"/>
    </location>
</feature>
<feature type="region of interest" description="Disordered" evidence="1">
    <location>
        <begin position="367"/>
        <end position="430"/>
    </location>
</feature>
<dbReference type="OMA" id="ESCPNDH"/>
<feature type="region of interest" description="Disordered" evidence="1">
    <location>
        <begin position="1"/>
        <end position="51"/>
    </location>
</feature>
<feature type="region of interest" description="Disordered" evidence="1">
    <location>
        <begin position="1194"/>
        <end position="1235"/>
    </location>
</feature>
<evidence type="ECO:0000313" key="3">
    <source>
        <dbReference type="EnsemblPlants" id="Pp3c8_3950V3.1"/>
    </source>
</evidence>
<evidence type="ECO:0000313" key="2">
    <source>
        <dbReference type="EMBL" id="PNR49240.1"/>
    </source>
</evidence>
<name>A0A2K1K630_PHYPA</name>
<dbReference type="GeneID" id="112285605"/>
<feature type="compositionally biased region" description="Low complexity" evidence="1">
    <location>
        <begin position="738"/>
        <end position="747"/>
    </location>
</feature>
<feature type="region of interest" description="Disordered" evidence="1">
    <location>
        <begin position="881"/>
        <end position="902"/>
    </location>
</feature>
<reference evidence="2 4" key="1">
    <citation type="journal article" date="2008" name="Science">
        <title>The Physcomitrella genome reveals evolutionary insights into the conquest of land by plants.</title>
        <authorList>
            <person name="Rensing S."/>
            <person name="Lang D."/>
            <person name="Zimmer A."/>
            <person name="Terry A."/>
            <person name="Salamov A."/>
            <person name="Shapiro H."/>
            <person name="Nishiyama T."/>
            <person name="Perroud P.-F."/>
            <person name="Lindquist E."/>
            <person name="Kamisugi Y."/>
            <person name="Tanahashi T."/>
            <person name="Sakakibara K."/>
            <person name="Fujita T."/>
            <person name="Oishi K."/>
            <person name="Shin-I T."/>
            <person name="Kuroki Y."/>
            <person name="Toyoda A."/>
            <person name="Suzuki Y."/>
            <person name="Hashimoto A."/>
            <person name="Yamaguchi K."/>
            <person name="Sugano A."/>
            <person name="Kohara Y."/>
            <person name="Fujiyama A."/>
            <person name="Anterola A."/>
            <person name="Aoki S."/>
            <person name="Ashton N."/>
            <person name="Barbazuk W.B."/>
            <person name="Barker E."/>
            <person name="Bennetzen J."/>
            <person name="Bezanilla M."/>
            <person name="Blankenship R."/>
            <person name="Cho S.H."/>
            <person name="Dutcher S."/>
            <person name="Estelle M."/>
            <person name="Fawcett J.A."/>
            <person name="Gundlach H."/>
            <person name="Hanada K."/>
            <person name="Heyl A."/>
            <person name="Hicks K.A."/>
            <person name="Hugh J."/>
            <person name="Lohr M."/>
            <person name="Mayer K."/>
            <person name="Melkozernov A."/>
            <person name="Murata T."/>
            <person name="Nelson D."/>
            <person name="Pils B."/>
            <person name="Prigge M."/>
            <person name="Reiss B."/>
            <person name="Renner T."/>
            <person name="Rombauts S."/>
            <person name="Rushton P."/>
            <person name="Sanderfoot A."/>
            <person name="Schween G."/>
            <person name="Shiu S.-H."/>
            <person name="Stueber K."/>
            <person name="Theodoulou F.L."/>
            <person name="Tu H."/>
            <person name="Van de Peer Y."/>
            <person name="Verrier P.J."/>
            <person name="Waters E."/>
            <person name="Wood A."/>
            <person name="Yang L."/>
            <person name="Cove D."/>
            <person name="Cuming A."/>
            <person name="Hasebe M."/>
            <person name="Lucas S."/>
            <person name="Mishler D.B."/>
            <person name="Reski R."/>
            <person name="Grigoriev I."/>
            <person name="Quatrano R.S."/>
            <person name="Boore J.L."/>
        </authorList>
    </citation>
    <scope>NUCLEOTIDE SEQUENCE [LARGE SCALE GENOMIC DNA]</scope>
    <source>
        <strain evidence="3 4">cv. Gransden 2004</strain>
    </source>
</reference>
<feature type="compositionally biased region" description="Low complexity" evidence="1">
    <location>
        <begin position="823"/>
        <end position="833"/>
    </location>
</feature>
<dbReference type="Gramene" id="Pp3c8_3950V3.1">
    <property type="protein sequence ID" value="Pp3c8_3950V3.1"/>
    <property type="gene ID" value="Pp3c8_3950"/>
</dbReference>
<feature type="compositionally biased region" description="Polar residues" evidence="1">
    <location>
        <begin position="797"/>
        <end position="822"/>
    </location>
</feature>
<dbReference type="KEGG" id="ppp:112285605"/>
<dbReference type="PANTHER" id="PTHR33416">
    <property type="entry name" value="NUCLEAR PORE COMPLEX PROTEIN NUP1"/>
    <property type="match status" value="1"/>
</dbReference>
<feature type="region of interest" description="Disordered" evidence="1">
    <location>
        <begin position="537"/>
        <end position="602"/>
    </location>
</feature>
<feature type="compositionally biased region" description="Pro residues" evidence="1">
    <location>
        <begin position="1395"/>
        <end position="1412"/>
    </location>
</feature>
<reference evidence="2 4" key="2">
    <citation type="journal article" date="2018" name="Plant J.">
        <title>The Physcomitrella patens chromosome-scale assembly reveals moss genome structure and evolution.</title>
        <authorList>
            <person name="Lang D."/>
            <person name="Ullrich K.K."/>
            <person name="Murat F."/>
            <person name="Fuchs J."/>
            <person name="Jenkins J."/>
            <person name="Haas F.B."/>
            <person name="Piednoel M."/>
            <person name="Gundlach H."/>
            <person name="Van Bel M."/>
            <person name="Meyberg R."/>
            <person name="Vives C."/>
            <person name="Morata J."/>
            <person name="Symeonidi A."/>
            <person name="Hiss M."/>
            <person name="Muchero W."/>
            <person name="Kamisugi Y."/>
            <person name="Saleh O."/>
            <person name="Blanc G."/>
            <person name="Decker E.L."/>
            <person name="van Gessel N."/>
            <person name="Grimwood J."/>
            <person name="Hayes R.D."/>
            <person name="Graham S.W."/>
            <person name="Gunter L.E."/>
            <person name="McDaniel S.F."/>
            <person name="Hoernstein S.N.W."/>
            <person name="Larsson A."/>
            <person name="Li F.W."/>
            <person name="Perroud P.F."/>
            <person name="Phillips J."/>
            <person name="Ranjan P."/>
            <person name="Rokshar D.S."/>
            <person name="Rothfels C.J."/>
            <person name="Schneider L."/>
            <person name="Shu S."/>
            <person name="Stevenson D.W."/>
            <person name="Thummler F."/>
            <person name="Tillich M."/>
            <person name="Villarreal Aguilar J.C."/>
            <person name="Widiez T."/>
            <person name="Wong G.K."/>
            <person name="Wymore A."/>
            <person name="Zhang Y."/>
            <person name="Zimmer A.D."/>
            <person name="Quatrano R.S."/>
            <person name="Mayer K.F.X."/>
            <person name="Goodstein D."/>
            <person name="Casacuberta J.M."/>
            <person name="Vandepoele K."/>
            <person name="Reski R."/>
            <person name="Cuming A.C."/>
            <person name="Tuskan G.A."/>
            <person name="Maumus F."/>
            <person name="Salse J."/>
            <person name="Schmutz J."/>
            <person name="Rensing S.A."/>
        </authorList>
    </citation>
    <scope>NUCLEOTIDE SEQUENCE [LARGE SCALE GENOMIC DNA]</scope>
    <source>
        <strain evidence="3 4">cv. Gransden 2004</strain>
    </source>
</reference>
<gene>
    <name evidence="3" type="primary">LOC112285605</name>
    <name evidence="2" type="ORF">PHYPA_011136</name>
</gene>
<accession>A0A2K1K630</accession>
<feature type="compositionally biased region" description="Gly residues" evidence="1">
    <location>
        <begin position="15"/>
        <end position="24"/>
    </location>
</feature>
<feature type="compositionally biased region" description="Basic residues" evidence="1">
    <location>
        <begin position="1435"/>
        <end position="1451"/>
    </location>
</feature>
<feature type="compositionally biased region" description="Polar residues" evidence="1">
    <location>
        <begin position="881"/>
        <end position="895"/>
    </location>
</feature>
<feature type="region of interest" description="Disordered" evidence="1">
    <location>
        <begin position="630"/>
        <end position="680"/>
    </location>
</feature>
<dbReference type="Proteomes" id="UP000006727">
    <property type="component" value="Chromosome 8"/>
</dbReference>